<keyword evidence="1" id="KW-0812">Transmembrane</keyword>
<evidence type="ECO:0000313" key="2">
    <source>
        <dbReference type="EMBL" id="MBB1245300.1"/>
    </source>
</evidence>
<name>A0ABR6EJ17_9ACTN</name>
<keyword evidence="1" id="KW-1133">Transmembrane helix</keyword>
<keyword evidence="3" id="KW-1185">Reference proteome</keyword>
<evidence type="ECO:0000256" key="1">
    <source>
        <dbReference type="SAM" id="Phobius"/>
    </source>
</evidence>
<dbReference type="EMBL" id="WMLF01000261">
    <property type="protein sequence ID" value="MBB1245300.1"/>
    <property type="molecule type" value="Genomic_DNA"/>
</dbReference>
<feature type="non-terminal residue" evidence="2">
    <location>
        <position position="63"/>
    </location>
</feature>
<evidence type="ECO:0008006" key="4">
    <source>
        <dbReference type="Google" id="ProtNLM"/>
    </source>
</evidence>
<feature type="transmembrane region" description="Helical" evidence="1">
    <location>
        <begin position="21"/>
        <end position="38"/>
    </location>
</feature>
<keyword evidence="1" id="KW-0472">Membrane</keyword>
<dbReference type="Proteomes" id="UP000766698">
    <property type="component" value="Unassembled WGS sequence"/>
</dbReference>
<organism evidence="2 3">
    <name type="scientific">Streptomyces durbertensis</name>
    <dbReference type="NCBI Taxonomy" id="2448886"/>
    <lineage>
        <taxon>Bacteria</taxon>
        <taxon>Bacillati</taxon>
        <taxon>Actinomycetota</taxon>
        <taxon>Actinomycetes</taxon>
        <taxon>Kitasatosporales</taxon>
        <taxon>Streptomycetaceae</taxon>
        <taxon>Streptomyces</taxon>
    </lineage>
</organism>
<protein>
    <recommendedName>
        <fullName evidence="4">Metal-dependent phosphohydrolase</fullName>
    </recommendedName>
</protein>
<accession>A0ABR6EJ17</accession>
<gene>
    <name evidence="2" type="ORF">GL263_17230</name>
</gene>
<reference evidence="3" key="1">
    <citation type="journal article" date="2020" name="Syst. Appl. Microbiol.">
        <title>Streptomyces alkaliterrae sp. nov., isolated from an alkaline soil, and emended descriptions of Streptomyces alkaliphilus, Streptomyces calidiresistens and Streptomyces durbertensis.</title>
        <authorList>
            <person name="Swiecimska M."/>
            <person name="Golinska P."/>
            <person name="Nouioui I."/>
            <person name="Wypij M."/>
            <person name="Rai M."/>
            <person name="Sangal V."/>
            <person name="Goodfellow M."/>
        </authorList>
    </citation>
    <scope>NUCLEOTIDE SEQUENCE [LARGE SCALE GENOMIC DNA]</scope>
    <source>
        <strain evidence="3">DSM 104538</strain>
    </source>
</reference>
<sequence length="63" mass="6694">MRAPTVRRPRTARGRSSARRVVPPLLAAGALALWWTATGPHPEGHTGALVLLGLWGLGLVPLH</sequence>
<proteinExistence type="predicted"/>
<comment type="caution">
    <text evidence="2">The sequence shown here is derived from an EMBL/GenBank/DDBJ whole genome shotgun (WGS) entry which is preliminary data.</text>
</comment>
<evidence type="ECO:0000313" key="3">
    <source>
        <dbReference type="Proteomes" id="UP000766698"/>
    </source>
</evidence>